<dbReference type="AlphaFoldDB" id="A0A8X7QI33"/>
<sequence>MFSINPTTPNLNSWPSYRSNACSLSSSSNRVPLLPCINTSHHSLKLNLVEVDLLDSRFS</sequence>
<evidence type="ECO:0000313" key="2">
    <source>
        <dbReference type="Proteomes" id="UP000886595"/>
    </source>
</evidence>
<comment type="caution">
    <text evidence="1">The sequence shown here is derived from an EMBL/GenBank/DDBJ whole genome shotgun (WGS) entry which is preliminary data.</text>
</comment>
<gene>
    <name evidence="1" type="ORF">Bca52824_064728</name>
</gene>
<keyword evidence="2" id="KW-1185">Reference proteome</keyword>
<evidence type="ECO:0000313" key="1">
    <source>
        <dbReference type="EMBL" id="KAG2270173.1"/>
    </source>
</evidence>
<organism evidence="1 2">
    <name type="scientific">Brassica carinata</name>
    <name type="common">Ethiopian mustard</name>
    <name type="synonym">Abyssinian cabbage</name>
    <dbReference type="NCBI Taxonomy" id="52824"/>
    <lineage>
        <taxon>Eukaryota</taxon>
        <taxon>Viridiplantae</taxon>
        <taxon>Streptophyta</taxon>
        <taxon>Embryophyta</taxon>
        <taxon>Tracheophyta</taxon>
        <taxon>Spermatophyta</taxon>
        <taxon>Magnoliopsida</taxon>
        <taxon>eudicotyledons</taxon>
        <taxon>Gunneridae</taxon>
        <taxon>Pentapetalae</taxon>
        <taxon>rosids</taxon>
        <taxon>malvids</taxon>
        <taxon>Brassicales</taxon>
        <taxon>Brassicaceae</taxon>
        <taxon>Brassiceae</taxon>
        <taxon>Brassica</taxon>
    </lineage>
</organism>
<accession>A0A8X7QI33</accession>
<dbReference type="Proteomes" id="UP000886595">
    <property type="component" value="Unassembled WGS sequence"/>
</dbReference>
<name>A0A8X7QI33_BRACI</name>
<dbReference type="EMBL" id="JAAMPC010000013">
    <property type="protein sequence ID" value="KAG2270173.1"/>
    <property type="molecule type" value="Genomic_DNA"/>
</dbReference>
<protein>
    <submittedName>
        <fullName evidence="1">Uncharacterized protein</fullName>
    </submittedName>
</protein>
<proteinExistence type="predicted"/>
<reference evidence="1 2" key="1">
    <citation type="submission" date="2020-02" db="EMBL/GenBank/DDBJ databases">
        <authorList>
            <person name="Ma Q."/>
            <person name="Huang Y."/>
            <person name="Song X."/>
            <person name="Pei D."/>
        </authorList>
    </citation>
    <scope>NUCLEOTIDE SEQUENCE [LARGE SCALE GENOMIC DNA]</scope>
    <source>
        <strain evidence="1">Sxm20200214</strain>
        <tissue evidence="1">Leaf</tissue>
    </source>
</reference>